<dbReference type="InterPro" id="IPR045851">
    <property type="entry name" value="AMP-bd_C_sf"/>
</dbReference>
<dbReference type="Gene3D" id="2.30.38.10">
    <property type="entry name" value="Luciferase, Domain 3"/>
    <property type="match status" value="1"/>
</dbReference>
<dbReference type="PROSITE" id="PS00455">
    <property type="entry name" value="AMP_BINDING"/>
    <property type="match status" value="1"/>
</dbReference>
<dbReference type="Pfam" id="PF00501">
    <property type="entry name" value="AMP-binding"/>
    <property type="match status" value="1"/>
</dbReference>
<dbReference type="GO" id="GO:0031177">
    <property type="term" value="F:phosphopantetheine binding"/>
    <property type="evidence" value="ECO:0007669"/>
    <property type="project" value="InterPro"/>
</dbReference>
<dbReference type="GO" id="GO:0008610">
    <property type="term" value="P:lipid biosynthetic process"/>
    <property type="evidence" value="ECO:0007669"/>
    <property type="project" value="UniProtKB-ARBA"/>
</dbReference>
<accession>A0A7C3VW52</accession>
<dbReference type="PROSITE" id="PS50075">
    <property type="entry name" value="CARRIER"/>
    <property type="match status" value="1"/>
</dbReference>
<dbReference type="Pfam" id="PF00668">
    <property type="entry name" value="Condensation"/>
    <property type="match status" value="1"/>
</dbReference>
<dbReference type="AlphaFoldDB" id="A0A7C3VW52"/>
<dbReference type="InterPro" id="IPR001242">
    <property type="entry name" value="Condensation_dom"/>
</dbReference>
<evidence type="ECO:0000256" key="1">
    <source>
        <dbReference type="ARBA" id="ARBA00001957"/>
    </source>
</evidence>
<evidence type="ECO:0000256" key="4">
    <source>
        <dbReference type="ARBA" id="ARBA00022553"/>
    </source>
</evidence>
<dbReference type="Pfam" id="PF13193">
    <property type="entry name" value="AMP-binding_C"/>
    <property type="match status" value="1"/>
</dbReference>
<protein>
    <submittedName>
        <fullName evidence="6">Non-ribosomal peptide synthetase</fullName>
    </submittedName>
</protein>
<dbReference type="Gene3D" id="3.30.559.10">
    <property type="entry name" value="Chloramphenicol acetyltransferase-like domain"/>
    <property type="match status" value="1"/>
</dbReference>
<reference evidence="6" key="1">
    <citation type="journal article" date="2020" name="mSystems">
        <title>Genome- and Community-Level Interaction Insights into Carbon Utilization and Element Cycling Functions of Hydrothermarchaeota in Hydrothermal Sediment.</title>
        <authorList>
            <person name="Zhou Z."/>
            <person name="Liu Y."/>
            <person name="Xu W."/>
            <person name="Pan J."/>
            <person name="Luo Z.H."/>
            <person name="Li M."/>
        </authorList>
    </citation>
    <scope>NUCLEOTIDE SEQUENCE [LARGE SCALE GENOMIC DNA]</scope>
    <source>
        <strain evidence="6">SpSt-374</strain>
    </source>
</reference>
<keyword evidence="4" id="KW-0597">Phosphoprotein</keyword>
<dbReference type="CDD" id="cd05930">
    <property type="entry name" value="A_NRPS"/>
    <property type="match status" value="1"/>
</dbReference>
<dbReference type="FunFam" id="1.10.1200.10:FF:000005">
    <property type="entry name" value="Nonribosomal peptide synthetase 1"/>
    <property type="match status" value="1"/>
</dbReference>
<evidence type="ECO:0000313" key="6">
    <source>
        <dbReference type="EMBL" id="HGG03315.1"/>
    </source>
</evidence>
<dbReference type="Gene3D" id="3.30.300.30">
    <property type="match status" value="1"/>
</dbReference>
<dbReference type="InterPro" id="IPR010071">
    <property type="entry name" value="AA_adenyl_dom"/>
</dbReference>
<dbReference type="SUPFAM" id="SSF56801">
    <property type="entry name" value="Acetyl-CoA synthetase-like"/>
    <property type="match status" value="1"/>
</dbReference>
<dbReference type="SUPFAM" id="SSF53474">
    <property type="entry name" value="alpha/beta-Hydrolases"/>
    <property type="match status" value="1"/>
</dbReference>
<dbReference type="Gene3D" id="3.40.50.980">
    <property type="match status" value="2"/>
</dbReference>
<dbReference type="InterPro" id="IPR036736">
    <property type="entry name" value="ACP-like_sf"/>
</dbReference>
<dbReference type="InterPro" id="IPR023213">
    <property type="entry name" value="CAT-like_dom_sf"/>
</dbReference>
<dbReference type="FunFam" id="3.40.50.980:FF:000001">
    <property type="entry name" value="Non-ribosomal peptide synthetase"/>
    <property type="match status" value="1"/>
</dbReference>
<dbReference type="InterPro" id="IPR001031">
    <property type="entry name" value="Thioesterase"/>
</dbReference>
<dbReference type="PANTHER" id="PTHR45527:SF1">
    <property type="entry name" value="FATTY ACID SYNTHASE"/>
    <property type="match status" value="1"/>
</dbReference>
<keyword evidence="3" id="KW-0596">Phosphopantetheine</keyword>
<dbReference type="Gene3D" id="1.10.1200.10">
    <property type="entry name" value="ACP-like"/>
    <property type="match status" value="1"/>
</dbReference>
<dbReference type="EMBL" id="DSPX01000230">
    <property type="protein sequence ID" value="HGG03315.1"/>
    <property type="molecule type" value="Genomic_DNA"/>
</dbReference>
<name>A0A7C3VW52_9CYAN</name>
<dbReference type="NCBIfam" id="TIGR01733">
    <property type="entry name" value="AA-adenyl-dom"/>
    <property type="match status" value="1"/>
</dbReference>
<comment type="caution">
    <text evidence="6">The sequence shown here is derived from an EMBL/GenBank/DDBJ whole genome shotgun (WGS) entry which is preliminary data.</text>
</comment>
<evidence type="ECO:0000256" key="2">
    <source>
        <dbReference type="ARBA" id="ARBA00006432"/>
    </source>
</evidence>
<dbReference type="SUPFAM" id="SSF47336">
    <property type="entry name" value="ACP-like"/>
    <property type="match status" value="1"/>
</dbReference>
<dbReference type="InterPro" id="IPR029058">
    <property type="entry name" value="AB_hydrolase_fold"/>
</dbReference>
<dbReference type="InterPro" id="IPR009081">
    <property type="entry name" value="PP-bd_ACP"/>
</dbReference>
<dbReference type="GO" id="GO:0044550">
    <property type="term" value="P:secondary metabolite biosynthetic process"/>
    <property type="evidence" value="ECO:0007669"/>
    <property type="project" value="TreeGrafter"/>
</dbReference>
<dbReference type="GO" id="GO:0043041">
    <property type="term" value="P:amino acid activation for nonribosomal peptide biosynthetic process"/>
    <property type="evidence" value="ECO:0007669"/>
    <property type="project" value="TreeGrafter"/>
</dbReference>
<feature type="domain" description="Carrier" evidence="5">
    <location>
        <begin position="844"/>
        <end position="919"/>
    </location>
</feature>
<evidence type="ECO:0000256" key="3">
    <source>
        <dbReference type="ARBA" id="ARBA00022450"/>
    </source>
</evidence>
<dbReference type="Pfam" id="PF00975">
    <property type="entry name" value="Thioesterase"/>
    <property type="match status" value="1"/>
</dbReference>
<dbReference type="InterPro" id="IPR020806">
    <property type="entry name" value="PKS_PP-bd"/>
</dbReference>
<dbReference type="InterPro" id="IPR000873">
    <property type="entry name" value="AMP-dep_synth/lig_dom"/>
</dbReference>
<dbReference type="GO" id="GO:0003824">
    <property type="term" value="F:catalytic activity"/>
    <property type="evidence" value="ECO:0007669"/>
    <property type="project" value="InterPro"/>
</dbReference>
<dbReference type="Gene3D" id="3.40.50.1820">
    <property type="entry name" value="alpha/beta hydrolase"/>
    <property type="match status" value="1"/>
</dbReference>
<organism evidence="6">
    <name type="scientific">Planktothricoides sp. SpSt-374</name>
    <dbReference type="NCBI Taxonomy" id="2282167"/>
    <lineage>
        <taxon>Bacteria</taxon>
        <taxon>Bacillati</taxon>
        <taxon>Cyanobacteriota</taxon>
        <taxon>Cyanophyceae</taxon>
        <taxon>Oscillatoriophycideae</taxon>
        <taxon>Oscillatoriales</taxon>
        <taxon>Oscillatoriaceae</taxon>
        <taxon>Planktothricoides</taxon>
    </lineage>
</organism>
<dbReference type="PANTHER" id="PTHR45527">
    <property type="entry name" value="NONRIBOSOMAL PEPTIDE SYNTHETASE"/>
    <property type="match status" value="1"/>
</dbReference>
<dbReference type="SUPFAM" id="SSF52777">
    <property type="entry name" value="CoA-dependent acyltransferases"/>
    <property type="match status" value="1"/>
</dbReference>
<dbReference type="Pfam" id="PF00550">
    <property type="entry name" value="PP-binding"/>
    <property type="match status" value="1"/>
</dbReference>
<dbReference type="GO" id="GO:0005737">
    <property type="term" value="C:cytoplasm"/>
    <property type="evidence" value="ECO:0007669"/>
    <property type="project" value="TreeGrafter"/>
</dbReference>
<comment type="similarity">
    <text evidence="2">Belongs to the ATP-dependent AMP-binding enzyme family.</text>
</comment>
<dbReference type="FunFam" id="3.30.300.30:FF:000010">
    <property type="entry name" value="Enterobactin synthetase component F"/>
    <property type="match status" value="1"/>
</dbReference>
<dbReference type="SMART" id="SM00823">
    <property type="entry name" value="PKS_PP"/>
    <property type="match status" value="1"/>
</dbReference>
<evidence type="ECO:0000259" key="5">
    <source>
        <dbReference type="PROSITE" id="PS50075"/>
    </source>
</evidence>
<proteinExistence type="inferred from homology"/>
<dbReference type="InterPro" id="IPR025110">
    <property type="entry name" value="AMP-bd_C"/>
</dbReference>
<gene>
    <name evidence="6" type="ORF">ENR15_22420</name>
</gene>
<dbReference type="InterPro" id="IPR020845">
    <property type="entry name" value="AMP-binding_CS"/>
</dbReference>
<comment type="cofactor">
    <cofactor evidence="1">
        <name>pantetheine 4'-phosphate</name>
        <dbReference type="ChEBI" id="CHEBI:47942"/>
    </cofactor>
</comment>
<dbReference type="Gene3D" id="3.30.559.30">
    <property type="entry name" value="Nonribosomal peptide synthetase, condensation domain"/>
    <property type="match status" value="1"/>
</dbReference>
<sequence length="1193" mass="131190">MKAMAEKNVLRGKESGLLSQLHPESKTQSLTSGKDKWLQGEAAATSLAYWQQQLEGVTLNIDLPVARRRPAVITGLRGKQRLIFSETLNREMKDFAESENINLLTIFLAAFHTLLYRYSGQEVIVTGAEWFEENGEEMVSPAGGTALSERVGNILPIRTNLEVVPTFRELLQTLAQGVTEAARYQNLPFEQLSQIIAPQGDRLPLPINFAYYEYPHFPSELAGVKLDSLWQELPGNRTIYLFDLALEIQVIPAGVQGCFSYNGDLFDDSTIEAMAGHFQTLLAAAVADPELNLNQLPMLTAAERELMLGEWNQLKVDYPGDGSITAQFEAQAATNPGSIALICGGEEITYGQLNGKVNQLAHYLQKLGVGPDVPVGVCLERSPLIIIALLAILKAGGVCVPLDPTYPQDRLSIILKDTQLSILLTQEKLTGQLPHYHNSPICLDTQWDSIALESQDNPPCAAIGDNLAYILYTSGSTGKPKGVEMPRSNIWHYVQSIDKHLQIRPDDIYLHTASFSFSSSIRQFLTPLTRGAKLVLATQEQSKNTLKLFELMQAENVTVCDSLQAVWAHGLHALDTISDPGTDKRLPLKLRLLLFSGGLLTADFLQTLREHLEHPPQIINIYGQTETTGNTAYPIPADLAQTTGPVSVGRPLAYRQTYILNSELQPVPIGAIGELHVSGCSLSRGYLNRPDLTQEKYIPNPFTPDTPGAILYKTGDLARYLPDGSLEIIGRTDFQVKIRGMRVETGEIESILLQHPAVKQAVVTARDTAAGERFLAAYYVAAPNQTPVNSELRAFLKEHLPDYMVPAAFMRLEAMPLTANGKLNRLGLPEPQLDLHESNTPVVAPRDDLEAKLAAIWQQVLGIKQIGIQDSFFDLGGHSLLAVELFARIEKEFGKNLILATLLQAPTIAQLATYIRDNQDLDTKSLVVMQPKGTKPPLFCIHAVGGNLLSYKELLAHLDRDQPVYGLQAQGLDGKQPILSKIEDMAALYIQEMKTVQPDGPYFIVGHSFGGFVAFEIAQQLQAAGDEVAFLGLFDAIIPGAKGRVPRQEVLKLHWHGFSENGPAYFLQKLQQKITATQNELDDSWKRLKGKYYQKQGVALPHKIRNLPIKQANHQAARAYKLQPYPGVVTLFRAAVRYDTVAWKLDPLLGWGPLAGGGLQVIDVPGGHESCLKEPYVSSLAAALTACLGKTAI</sequence>